<reference evidence="1" key="2">
    <citation type="submission" date="2022-03" db="EMBL/GenBank/DDBJ databases">
        <title>Draft title - Genomic analysis of global carrot germplasm unveils the trajectory of domestication and the origin of high carotenoid orange carrot.</title>
        <authorList>
            <person name="Iorizzo M."/>
            <person name="Ellison S."/>
            <person name="Senalik D."/>
            <person name="Macko-Podgorni A."/>
            <person name="Grzebelus D."/>
            <person name="Bostan H."/>
            <person name="Rolling W."/>
            <person name="Curaba J."/>
            <person name="Simon P."/>
        </authorList>
    </citation>
    <scope>NUCLEOTIDE SEQUENCE</scope>
    <source>
        <tissue evidence="1">Leaf</tissue>
    </source>
</reference>
<evidence type="ECO:0000313" key="1">
    <source>
        <dbReference type="EMBL" id="WOH14690.1"/>
    </source>
</evidence>
<dbReference type="Proteomes" id="UP000077755">
    <property type="component" value="Chromosome 9"/>
</dbReference>
<proteinExistence type="predicted"/>
<sequence>MALSALTSPKLFIHVSPSITDEKIREAFAPFGNLRSAKVIKNKALAIVTYDTIQEAEKARKRMHFRRFGGFFLLIESESEFLNPNYEYPQSGCYVYVDLDDLDDYEGVLDLTTRDKFREAFAPFLGCKNP</sequence>
<dbReference type="SMART" id="SM00360">
    <property type="entry name" value="RRM"/>
    <property type="match status" value="1"/>
</dbReference>
<evidence type="ECO:0000313" key="2">
    <source>
        <dbReference type="Proteomes" id="UP000077755"/>
    </source>
</evidence>
<dbReference type="CDD" id="cd00590">
    <property type="entry name" value="RRM_SF"/>
    <property type="match status" value="1"/>
</dbReference>
<dbReference type="EMBL" id="CP093351">
    <property type="protein sequence ID" value="WOH14690.1"/>
    <property type="molecule type" value="Genomic_DNA"/>
</dbReference>
<dbReference type="SUPFAM" id="SSF54928">
    <property type="entry name" value="RNA-binding domain, RBD"/>
    <property type="match status" value="1"/>
</dbReference>
<dbReference type="AlphaFoldDB" id="A0A175YFW9"/>
<dbReference type="InterPro" id="IPR012677">
    <property type="entry name" value="Nucleotide-bd_a/b_plait_sf"/>
</dbReference>
<protein>
    <submittedName>
        <fullName evidence="1">Uncharacterized protein</fullName>
    </submittedName>
</protein>
<gene>
    <name evidence="1" type="ORF">DCAR_0934212</name>
</gene>
<dbReference type="InterPro" id="IPR000504">
    <property type="entry name" value="RRM_dom"/>
</dbReference>
<dbReference type="Pfam" id="PF00076">
    <property type="entry name" value="RRM_1"/>
    <property type="match status" value="1"/>
</dbReference>
<organism evidence="1 2">
    <name type="scientific">Daucus carota subsp. sativus</name>
    <name type="common">Carrot</name>
    <dbReference type="NCBI Taxonomy" id="79200"/>
    <lineage>
        <taxon>Eukaryota</taxon>
        <taxon>Viridiplantae</taxon>
        <taxon>Streptophyta</taxon>
        <taxon>Embryophyta</taxon>
        <taxon>Tracheophyta</taxon>
        <taxon>Spermatophyta</taxon>
        <taxon>Magnoliopsida</taxon>
        <taxon>eudicotyledons</taxon>
        <taxon>Gunneridae</taxon>
        <taxon>Pentapetalae</taxon>
        <taxon>asterids</taxon>
        <taxon>campanulids</taxon>
        <taxon>Apiales</taxon>
        <taxon>Apiaceae</taxon>
        <taxon>Apioideae</taxon>
        <taxon>Scandiceae</taxon>
        <taxon>Daucinae</taxon>
        <taxon>Daucus</taxon>
        <taxon>Daucus sect. Daucus</taxon>
    </lineage>
</organism>
<keyword evidence="2" id="KW-1185">Reference proteome</keyword>
<name>A0A175YFW9_DAUCS</name>
<dbReference type="Gramene" id="KZM82081">
    <property type="protein sequence ID" value="KZM82081"/>
    <property type="gene ID" value="DCAR_029694"/>
</dbReference>
<dbReference type="InterPro" id="IPR035979">
    <property type="entry name" value="RBD_domain_sf"/>
</dbReference>
<reference evidence="1" key="1">
    <citation type="journal article" date="2016" name="Nat. Genet.">
        <title>A high-quality carrot genome assembly provides new insights into carotenoid accumulation and asterid genome evolution.</title>
        <authorList>
            <person name="Iorizzo M."/>
            <person name="Ellison S."/>
            <person name="Senalik D."/>
            <person name="Zeng P."/>
            <person name="Satapoomin P."/>
            <person name="Huang J."/>
            <person name="Bowman M."/>
            <person name="Iovene M."/>
            <person name="Sanseverino W."/>
            <person name="Cavagnaro P."/>
            <person name="Yildiz M."/>
            <person name="Macko-Podgorni A."/>
            <person name="Moranska E."/>
            <person name="Grzebelus E."/>
            <person name="Grzebelus D."/>
            <person name="Ashrafi H."/>
            <person name="Zheng Z."/>
            <person name="Cheng S."/>
            <person name="Spooner D."/>
            <person name="Van Deynze A."/>
            <person name="Simon P."/>
        </authorList>
    </citation>
    <scope>NUCLEOTIDE SEQUENCE</scope>
    <source>
        <tissue evidence="1">Leaf</tissue>
    </source>
</reference>
<accession>A0A175YFW9</accession>
<dbReference type="GO" id="GO:0003723">
    <property type="term" value="F:RNA binding"/>
    <property type="evidence" value="ECO:0007669"/>
    <property type="project" value="UniProtKB-UniRule"/>
</dbReference>
<dbReference type="PROSITE" id="PS50102">
    <property type="entry name" value="RRM"/>
    <property type="match status" value="1"/>
</dbReference>
<dbReference type="Gene3D" id="3.30.70.330">
    <property type="match status" value="1"/>
</dbReference>